<dbReference type="Proteomes" id="UP001151518">
    <property type="component" value="Unassembled WGS sequence"/>
</dbReference>
<protein>
    <submittedName>
        <fullName evidence="1">Uncharacterized protein</fullName>
    </submittedName>
</protein>
<gene>
    <name evidence="1" type="ORF">GGI25_004129</name>
</gene>
<comment type="caution">
    <text evidence="1">The sequence shown here is derived from an EMBL/GenBank/DDBJ whole genome shotgun (WGS) entry which is preliminary data.</text>
</comment>
<dbReference type="OrthoDB" id="10394482at2759"/>
<sequence length="162" mass="17665">MTKIYALVSGNNGEGHFLGFDANQTMQELTKPISEVFGSPVHNSAIRLLDQFTVPFGSRNPRYIDIEASETMARCLELSGGQEPVFLEFHMTLDIMVEYQGISRLVSVPYTATVGDVVHTAFGSVSDDHMSLVWQNQVVDLCTVVGPNVSSIGNAISIVVEI</sequence>
<dbReference type="EMBL" id="JANBTW010000051">
    <property type="protein sequence ID" value="KAJ2675080.1"/>
    <property type="molecule type" value="Genomic_DNA"/>
</dbReference>
<organism evidence="1 2">
    <name type="scientific">Coemansia spiralis</name>
    <dbReference type="NCBI Taxonomy" id="417178"/>
    <lineage>
        <taxon>Eukaryota</taxon>
        <taxon>Fungi</taxon>
        <taxon>Fungi incertae sedis</taxon>
        <taxon>Zoopagomycota</taxon>
        <taxon>Kickxellomycotina</taxon>
        <taxon>Kickxellomycetes</taxon>
        <taxon>Kickxellales</taxon>
        <taxon>Kickxellaceae</taxon>
        <taxon>Coemansia</taxon>
    </lineage>
</organism>
<reference evidence="1" key="1">
    <citation type="submission" date="2022-07" db="EMBL/GenBank/DDBJ databases">
        <title>Phylogenomic reconstructions and comparative analyses of Kickxellomycotina fungi.</title>
        <authorList>
            <person name="Reynolds N.K."/>
            <person name="Stajich J.E."/>
            <person name="Barry K."/>
            <person name="Grigoriev I.V."/>
            <person name="Crous P."/>
            <person name="Smith M.E."/>
        </authorList>
    </citation>
    <scope>NUCLEOTIDE SEQUENCE</scope>
    <source>
        <strain evidence="1">NRRL 3115</strain>
    </source>
</reference>
<name>A0A9W8KXF6_9FUNG</name>
<proteinExistence type="predicted"/>
<dbReference type="AlphaFoldDB" id="A0A9W8KXF6"/>
<accession>A0A9W8KXF6</accession>
<evidence type="ECO:0000313" key="2">
    <source>
        <dbReference type="Proteomes" id="UP001151518"/>
    </source>
</evidence>
<evidence type="ECO:0000313" key="1">
    <source>
        <dbReference type="EMBL" id="KAJ2675080.1"/>
    </source>
</evidence>